<feature type="region of interest" description="Disordered" evidence="1">
    <location>
        <begin position="1"/>
        <end position="21"/>
    </location>
</feature>
<evidence type="ECO:0000313" key="3">
    <source>
        <dbReference type="Proteomes" id="UP001153069"/>
    </source>
</evidence>
<sequence>MRLLPTRPNRTNRRRRDVDDTVPTTGKGRYWCFVCGIFLSSIVAFWRNSYEVRRGVSSLSGFIYSANDPHQKGPLGIKDNMIGNLQKQIDDLQKKNQQLQQAAALRNGTAFQNQAATVRTTTNAGAAKIQSSVDASVPQESSNSNDNHWRETSVLELLPWEHKSYKGISQPGVTNHIAHQSCQPPKGIPRTCCLGSFSSGGELHDRMTFICHLGMQDFPQLRQHTIQWFEDNDGAVSDTKCDICRIVEIVRKHNILISFLGDSMHHQVFDGLTCELYRRGYQVKVEETINTVKDGYRQVGTNKTIHIRSPEWAEDERDAILRFHQMYMVPPVDDGVANITAEADVLVLGFGLHWNYGDRGDYVVAMGDLFSRIRQQGHIQLLVHRESSAQHFDASGGEYSLW</sequence>
<evidence type="ECO:0000313" key="2">
    <source>
        <dbReference type="EMBL" id="CAB9498319.1"/>
    </source>
</evidence>
<dbReference type="AlphaFoldDB" id="A0A9N8DEP1"/>
<evidence type="ECO:0000256" key="1">
    <source>
        <dbReference type="SAM" id="MobiDB-lite"/>
    </source>
</evidence>
<accession>A0A9N8DEP1</accession>
<proteinExistence type="predicted"/>
<dbReference type="EMBL" id="CAICTM010000035">
    <property type="protein sequence ID" value="CAB9498319.1"/>
    <property type="molecule type" value="Genomic_DNA"/>
</dbReference>
<organism evidence="2 3">
    <name type="scientific">Seminavis robusta</name>
    <dbReference type="NCBI Taxonomy" id="568900"/>
    <lineage>
        <taxon>Eukaryota</taxon>
        <taxon>Sar</taxon>
        <taxon>Stramenopiles</taxon>
        <taxon>Ochrophyta</taxon>
        <taxon>Bacillariophyta</taxon>
        <taxon>Bacillariophyceae</taxon>
        <taxon>Bacillariophycidae</taxon>
        <taxon>Naviculales</taxon>
        <taxon>Naviculaceae</taxon>
        <taxon>Seminavis</taxon>
    </lineage>
</organism>
<dbReference type="Proteomes" id="UP001153069">
    <property type="component" value="Unassembled WGS sequence"/>
</dbReference>
<keyword evidence="3" id="KW-1185">Reference proteome</keyword>
<comment type="caution">
    <text evidence="2">The sequence shown here is derived from an EMBL/GenBank/DDBJ whole genome shotgun (WGS) entry which is preliminary data.</text>
</comment>
<reference evidence="2" key="1">
    <citation type="submission" date="2020-06" db="EMBL/GenBank/DDBJ databases">
        <authorList>
            <consortium name="Plant Systems Biology data submission"/>
        </authorList>
    </citation>
    <scope>NUCLEOTIDE SEQUENCE</scope>
    <source>
        <strain evidence="2">D6</strain>
    </source>
</reference>
<protein>
    <submittedName>
        <fullName evidence="2">Uncharacterized protein</fullName>
    </submittedName>
</protein>
<name>A0A9N8DEP1_9STRA</name>
<gene>
    <name evidence="2" type="ORF">SEMRO_35_G022520.1</name>
</gene>